<dbReference type="SMART" id="SM00228">
    <property type="entry name" value="PDZ"/>
    <property type="match status" value="1"/>
</dbReference>
<dbReference type="PANTHER" id="PTHR23348:SF41">
    <property type="entry name" value="NEUROBLAST DIFFERENTIATION-ASSOCIATED PROTEIN AHNAK"/>
    <property type="match status" value="1"/>
</dbReference>
<evidence type="ECO:0000259" key="4">
    <source>
        <dbReference type="PROSITE" id="PS50106"/>
    </source>
</evidence>
<sequence>MEEEDTRELLLPNWQGSGTMGLTLDQNEEGVYVKQLVQNSPAAKTGVVREGDQIVGATVYFDNMSSGDIEKLLANVGQHTVGLKLQRKGDRSPQPGVTYSHDVFSLKSPDVVLSGDDEEYRRIYTKKIKPRLKSDETLEPETQTRTITVTRKVTAYTVDVTGSKDSKEIDISSPEYKIKIPRHEITEISKTSVESEEGKRVIRIPGIAPSAKSLHTSGEYSVSLPGDSLNVHTTTVRYKGQSGAQFEGESDADSQLSRQASTGMHVPDISVSAPKFESYERKINVKMPRFGADHDIGLRGPNVMGAFEGTGLEVKTPDYDTSTNSAVNIKASQGTTSVTSKIGFQSSSTTVKGAQFDTKNPEGLKNVSSSTQSQFINVTGDIQAPKVNIDSQEKSGRSVKIVLPGEDIKMTKSGSVGPNLDRQFKLSQSSRDGLAATGANVDITPEFEGKVNTSKVNVSGPMGLIGTDTELKMNIPSFKMPTFVSSEANEQIVQGTALAEGKSETRVANVPKISMPNVRIDAKGSSRGMETEIPGIQLDHDLNLDLKSPEVNIAPKGVGIKGSNFSIEGQQGHIQIADEGGIGGRLTMPKFNMPTFSVSESKPEGGINISGPQTDIIREGAMHVKGSNVDFKTPTLNISSQFGNVKGGHLAEPSIGVSLPKISEPDADLTLKGSKELDFSKPKVNITGPTVDTNAINIGEKVEGLKFTVPPVQLPKSETHLKGPTVEGNLKGLNESVKVPEVDFVAPKIDLGTIESKVSMPKFTMPKFGISETKLESPHVDLNLPKRDIIDINAPEVELGSPNVGLDTPDVDIKGKVKGSKFEMPSINLPAISMPHINLKGPQWKGRADGSLPKVEGELEGPNVDIKMPEVDIAGPDLEIESPEGKLKMPKFKLPKFGVSGPNVEGPECDISLPKGDLGLSGPDVDVETPDITLKGSRFKMPSMNINVPKMSKPHVDLSMKGPNIEGELKGPNVGIKAPEVDFEAPDIDIDGKVKGPKFKMPSVSVGKMHMPDFDINLKGSKQEAGVKVPKVDIKAPEVDLNAPEVDLDGKVWGPTFKMPSISAPKIHMPEFDMNLKGPKVDADLKSPQVDIKAPEVDLEAPDLDLDGKVKGSKFKMPSMNINLPKMPDVDLNIKGPKWKSGEADFSTPNLEVDVKGPAMDVKAPEVDIEGPDYKLKGPKIKMPSMPDIDFNLKAPKFKAGADIKAPKIEGDLKGEIACPDLDVRVPEVDLEAPDINLKDAEGKLKMPKFKMPKFGLSGSKVEGNLKGPEIDINAPEVELGIPNVDLEGKGKIKGPKFHMPTFGISGFKTEGPEVKLPEGDIKFRGPQIDTGISVPKIEGELKGPKVDIKAPEVDLDTPDVDIEDVKGPAMDVKAPEVDIEGPDYKLKGPKIKMPSMPDIDFNLKAPKFKAGADIKTPKLEGDLKGEITCPDLDVKVPEVDLEAPDINLKGAEGKLKMPKFKMPKFGLSGSKAEGNLKGPEIDINAPEVELGIPNVDLEGKGKIKGPKFHMPKFGISGFKTEGPEVKLPEGDFKLSGPQIDTGISVPKIEGELKGPKVDIKAPEVDLDTPDVDIEGPKFKAGADTEVGSADFDYEVPTGNVEGPDGKFKMPKFKIPKFGISGPSAEGSSVDVDWSGPKVNLKTPEVEVESPEGKVKGPKIKMPAVNLSMPHVSMPEIDLNVKGPKLKGGIDGPDAKIEAGIKDPKIDIKAPELEVPSASLSAELPEGKVKGSKFKLPSWGFSKPSVSMPDVDLNLKGPKVKGDIDVTAKGEFDISVPNVDIKAPEVDIEGPEGKWKGPNLKMPSMNIDIPKVSMPNFDLNLKGPKVEGDFKGPKVDINVPKFKGDLKGPNIDIEGPGIELGAPDMSVKDAEGKFKMPKFGISGPKVEGLDVDASLPKVDMSGPHVDIKAPEIDIEGPEGKWKGPNLKMPSMNIDIPKVSMPNFDLNLKGPKVEGDLKGPKVDINVPKFKGDLKGPKIDIESPGIELGAPDISVKDAEGKFKMPKFGISGPKVEGLNVDGSLPKVDISGPHVDIKAPEVDIEGPEGKWKGPNLKMPSMNIDIPKVSMPNFDLNLKGPKIEGDFKGPKVDIKVPKLEGDLKGPNIDIEGPGIELGAPDISVKDAEGKFKMPKFKMPKFGMSGPKVEGLDADASLPKGEFDISVPNVDIKAPEIDIEGPEGKWKGPNLKMPSMDIDFPKVTMPNLDLNVKGPKVEGDLKGHKVDIKGPEFKMPKFGMSGPKVEGLDVDTSLPKGKVISGANVDIRAPEIKLEGSDGKIKGSKFKMPPLNLPDVSLPESPKAEVKAPSVDVSCPEVDFDAEGPELNVTGKGKKGKFKMPKIHMSGPKIKGKKGDFDISAPDIDNDINLNAPDVDLNVSGGDAGLKSAKTRKPLFGKIHFPDVEFDIKSPKLKGDGSLQSPKADIKTPDLDIGGEIKMPEADLTASGVSIEGGDVKMKKTAFKLPGFNMSGTKVEVPNADLSLSKGNVDLSGPKIDVATPTLDLDASLQGPSITTSAADITFPKVSASDTDVTFKGPKIEGEFGSSAGIDLPEWTNVKGDLTHSKVEGGLNVKSLDMNLESSAGKITFPRLLMPKFTTSGPELSGREVGVDVDFPSADLQFAKSGQADVNLEESDMKIKKSKIKMPKLNFKSKGKGDAILPDVSMSGSKGDFESSKASLGSAEGGLGSASLEVEKPAKYEFSLFTSKKTRHRSSSLSEEKDESTHSSPSGTLEAEGSLSVEGGKKKGKHSKIKFGTFGGLGSKSKGSYEVTLSDDENVQGSGASLSSHKSRVSSSSSSDSATKA</sequence>
<feature type="region of interest" description="Disordered" evidence="3">
    <location>
        <begin position="2702"/>
        <end position="2799"/>
    </location>
</feature>
<feature type="region of interest" description="Disordered" evidence="3">
    <location>
        <begin position="2406"/>
        <end position="2426"/>
    </location>
</feature>
<evidence type="ECO:0000256" key="3">
    <source>
        <dbReference type="SAM" id="MobiDB-lite"/>
    </source>
</evidence>
<feature type="compositionally biased region" description="Low complexity" evidence="3">
    <location>
        <begin position="2779"/>
        <end position="2799"/>
    </location>
</feature>
<dbReference type="InterPro" id="IPR036034">
    <property type="entry name" value="PDZ_sf"/>
</dbReference>
<dbReference type="Gene3D" id="2.30.42.10">
    <property type="match status" value="1"/>
</dbReference>
<dbReference type="FunFam" id="2.30.42.10:FF:000106">
    <property type="entry name" value="Neuroblast differentiation-associated protein AHNAK"/>
    <property type="match status" value="1"/>
</dbReference>
<dbReference type="GO" id="GO:0043034">
    <property type="term" value="C:costamere"/>
    <property type="evidence" value="ECO:0007669"/>
    <property type="project" value="TreeGrafter"/>
</dbReference>
<protein>
    <recommendedName>
        <fullName evidence="4">PDZ domain-containing protein</fullName>
    </recommendedName>
</protein>
<comment type="subcellular location">
    <subcellularLocation>
        <location evidence="1">Nucleus</location>
    </subcellularLocation>
</comment>
<dbReference type="InterPro" id="IPR001478">
    <property type="entry name" value="PDZ"/>
</dbReference>
<dbReference type="InterPro" id="IPR052082">
    <property type="entry name" value="Myelin_sheath_structural"/>
</dbReference>
<feature type="non-terminal residue" evidence="5">
    <location>
        <position position="2799"/>
    </location>
</feature>
<dbReference type="GO" id="GO:0043484">
    <property type="term" value="P:regulation of RNA splicing"/>
    <property type="evidence" value="ECO:0007669"/>
    <property type="project" value="TreeGrafter"/>
</dbReference>
<keyword evidence="2" id="KW-0539">Nucleus</keyword>
<dbReference type="SUPFAM" id="SSF50156">
    <property type="entry name" value="PDZ domain-like"/>
    <property type="match status" value="1"/>
</dbReference>
<name>A0A8J6EUU6_ELECQ</name>
<proteinExistence type="predicted"/>
<comment type="caution">
    <text evidence="5">The sequence shown here is derived from an EMBL/GenBank/DDBJ whole genome shotgun (WGS) entry which is preliminary data.</text>
</comment>
<evidence type="ECO:0000313" key="5">
    <source>
        <dbReference type="EMBL" id="KAG9475411.1"/>
    </source>
</evidence>
<dbReference type="GO" id="GO:0005634">
    <property type="term" value="C:nucleus"/>
    <property type="evidence" value="ECO:0007669"/>
    <property type="project" value="UniProtKB-SubCell"/>
</dbReference>
<reference evidence="5" key="1">
    <citation type="thesis" date="2020" institute="ProQuest LLC" country="789 East Eisenhower Parkway, Ann Arbor, MI, USA">
        <title>Comparative Genomics and Chromosome Evolution.</title>
        <authorList>
            <person name="Mudd A.B."/>
        </authorList>
    </citation>
    <scope>NUCLEOTIDE SEQUENCE</scope>
    <source>
        <strain evidence="5">HN-11 Male</strain>
        <tissue evidence="5">Kidney and liver</tissue>
    </source>
</reference>
<feature type="compositionally biased region" description="Basic residues" evidence="3">
    <location>
        <begin position="2326"/>
        <end position="2336"/>
    </location>
</feature>
<feature type="region of interest" description="Disordered" evidence="3">
    <location>
        <begin position="2320"/>
        <end position="2345"/>
    </location>
</feature>
<keyword evidence="6" id="KW-1185">Reference proteome</keyword>
<feature type="region of interest" description="Disordered" evidence="3">
    <location>
        <begin position="242"/>
        <end position="269"/>
    </location>
</feature>
<dbReference type="Proteomes" id="UP000770717">
    <property type="component" value="Unassembled WGS sequence"/>
</dbReference>
<dbReference type="OrthoDB" id="8058206at2759"/>
<gene>
    <name evidence="5" type="ORF">GDO78_003695</name>
</gene>
<evidence type="ECO:0000256" key="1">
    <source>
        <dbReference type="ARBA" id="ARBA00004123"/>
    </source>
</evidence>
<dbReference type="PANTHER" id="PTHR23348">
    <property type="entry name" value="PERIAXIN/AHNAK"/>
    <property type="match status" value="1"/>
</dbReference>
<feature type="region of interest" description="Disordered" evidence="3">
    <location>
        <begin position="2662"/>
        <end position="2684"/>
    </location>
</feature>
<evidence type="ECO:0000313" key="6">
    <source>
        <dbReference type="Proteomes" id="UP000770717"/>
    </source>
</evidence>
<accession>A0A8J6EUU6</accession>
<dbReference type="EMBL" id="WNTK01000012">
    <property type="protein sequence ID" value="KAG9475411.1"/>
    <property type="molecule type" value="Genomic_DNA"/>
</dbReference>
<feature type="domain" description="PDZ" evidence="4">
    <location>
        <begin position="8"/>
        <end position="78"/>
    </location>
</feature>
<feature type="compositionally biased region" description="Polar residues" evidence="3">
    <location>
        <begin position="253"/>
        <end position="262"/>
    </location>
</feature>
<organism evidence="5 6">
    <name type="scientific">Eleutherodactylus coqui</name>
    <name type="common">Puerto Rican coqui</name>
    <dbReference type="NCBI Taxonomy" id="57060"/>
    <lineage>
        <taxon>Eukaryota</taxon>
        <taxon>Metazoa</taxon>
        <taxon>Chordata</taxon>
        <taxon>Craniata</taxon>
        <taxon>Vertebrata</taxon>
        <taxon>Euteleostomi</taxon>
        <taxon>Amphibia</taxon>
        <taxon>Batrachia</taxon>
        <taxon>Anura</taxon>
        <taxon>Neobatrachia</taxon>
        <taxon>Hyloidea</taxon>
        <taxon>Eleutherodactylidae</taxon>
        <taxon>Eleutherodactylinae</taxon>
        <taxon>Eleutherodactylus</taxon>
        <taxon>Eleutherodactylus</taxon>
    </lineage>
</organism>
<dbReference type="PROSITE" id="PS50106">
    <property type="entry name" value="PDZ"/>
    <property type="match status" value="1"/>
</dbReference>
<evidence type="ECO:0000256" key="2">
    <source>
        <dbReference type="ARBA" id="ARBA00023242"/>
    </source>
</evidence>